<evidence type="ECO:0000313" key="1">
    <source>
        <dbReference type="EMBL" id="PLZ96733.1"/>
    </source>
</evidence>
<dbReference type="Proteomes" id="UP000235025">
    <property type="component" value="Unassembled WGS sequence"/>
</dbReference>
<evidence type="ECO:0000313" key="2">
    <source>
        <dbReference type="Proteomes" id="UP000235025"/>
    </source>
</evidence>
<dbReference type="AlphaFoldDB" id="A0A2N6KD83"/>
<dbReference type="SUPFAM" id="SSF56112">
    <property type="entry name" value="Protein kinase-like (PK-like)"/>
    <property type="match status" value="1"/>
</dbReference>
<proteinExistence type="predicted"/>
<protein>
    <submittedName>
        <fullName evidence="1">Uncharacterized protein</fullName>
    </submittedName>
</protein>
<dbReference type="EMBL" id="NMQA01000216">
    <property type="protein sequence ID" value="PLZ96733.1"/>
    <property type="molecule type" value="Genomic_DNA"/>
</dbReference>
<sequence>MFHERTLRKATFGDVYNFKKYDILYWHDCATHVSPSLLDLIDWLMARDVTQRPANTQEILQS</sequence>
<organism evidence="1 2">
    <name type="scientific">Fischerella thermalis CCMEE 5268</name>
    <dbReference type="NCBI Taxonomy" id="2019662"/>
    <lineage>
        <taxon>Bacteria</taxon>
        <taxon>Bacillati</taxon>
        <taxon>Cyanobacteriota</taxon>
        <taxon>Cyanophyceae</taxon>
        <taxon>Nostocales</taxon>
        <taxon>Hapalosiphonaceae</taxon>
        <taxon>Fischerella</taxon>
    </lineage>
</organism>
<gene>
    <name evidence="1" type="ORF">CEN50_17615</name>
</gene>
<dbReference type="InterPro" id="IPR011009">
    <property type="entry name" value="Kinase-like_dom_sf"/>
</dbReference>
<name>A0A2N6KD83_9CYAN</name>
<reference evidence="1 2" key="1">
    <citation type="submission" date="2017-07" db="EMBL/GenBank/DDBJ databases">
        <title>Genomes of Fischerella (Mastigocladus) sp. strains.</title>
        <authorList>
            <person name="Miller S.R."/>
        </authorList>
    </citation>
    <scope>NUCLEOTIDE SEQUENCE [LARGE SCALE GENOMIC DNA]</scope>
    <source>
        <strain evidence="1 2">CCMEE 5268</strain>
    </source>
</reference>
<accession>A0A2N6KD83</accession>
<comment type="caution">
    <text evidence="1">The sequence shown here is derived from an EMBL/GenBank/DDBJ whole genome shotgun (WGS) entry which is preliminary data.</text>
</comment>